<dbReference type="PANTHER" id="PTHR42732">
    <property type="entry name" value="BETA-GALACTOSIDASE"/>
    <property type="match status" value="1"/>
</dbReference>
<evidence type="ECO:0000259" key="6">
    <source>
        <dbReference type="Pfam" id="PF02836"/>
    </source>
</evidence>
<dbReference type="InterPro" id="IPR023232">
    <property type="entry name" value="Glyco_hydro_2_AS"/>
</dbReference>
<gene>
    <name evidence="10" type="ORF">MTP16_23845</name>
</gene>
<dbReference type="Gene3D" id="2.60.40.10">
    <property type="entry name" value="Immunoglobulins"/>
    <property type="match status" value="3"/>
</dbReference>
<dbReference type="EMBL" id="CP094535">
    <property type="protein sequence ID" value="UOE36394.1"/>
    <property type="molecule type" value="Genomic_DNA"/>
</dbReference>
<dbReference type="InterPro" id="IPR006103">
    <property type="entry name" value="Glyco_hydro_2_cat"/>
</dbReference>
<dbReference type="InterPro" id="IPR006104">
    <property type="entry name" value="Glyco_hydro_2_N"/>
</dbReference>
<dbReference type="PANTHER" id="PTHR42732:SF1">
    <property type="entry name" value="BETA-MANNOSIDASE"/>
    <property type="match status" value="1"/>
</dbReference>
<feature type="domain" description="Glycoside hydrolase family 2" evidence="9">
    <location>
        <begin position="741"/>
        <end position="843"/>
    </location>
</feature>
<evidence type="ECO:0000256" key="1">
    <source>
        <dbReference type="ARBA" id="ARBA00007401"/>
    </source>
</evidence>
<dbReference type="InterPro" id="IPR008979">
    <property type="entry name" value="Galactose-bd-like_sf"/>
</dbReference>
<evidence type="ECO:0000259" key="8">
    <source>
        <dbReference type="Pfam" id="PF16355"/>
    </source>
</evidence>
<evidence type="ECO:0000259" key="5">
    <source>
        <dbReference type="Pfam" id="PF00703"/>
    </source>
</evidence>
<dbReference type="InterPro" id="IPR051913">
    <property type="entry name" value="GH2_Domain-Containing"/>
</dbReference>
<feature type="signal peptide" evidence="4">
    <location>
        <begin position="1"/>
        <end position="24"/>
    </location>
</feature>
<evidence type="ECO:0000256" key="4">
    <source>
        <dbReference type="SAM" id="SignalP"/>
    </source>
</evidence>
<dbReference type="Gene3D" id="3.20.20.80">
    <property type="entry name" value="Glycosidases"/>
    <property type="match status" value="2"/>
</dbReference>
<feature type="domain" description="DUF4982" evidence="8">
    <location>
        <begin position="669"/>
        <end position="728"/>
    </location>
</feature>
<dbReference type="InterPro" id="IPR040605">
    <property type="entry name" value="Glyco_hydro2_dom5"/>
</dbReference>
<protein>
    <submittedName>
        <fullName evidence="10">DUF4982 domain-containing protein</fullName>
    </submittedName>
</protein>
<dbReference type="InterPro" id="IPR017853">
    <property type="entry name" value="GH"/>
</dbReference>
<name>A0ABY4BB62_9BACT</name>
<keyword evidence="3" id="KW-0326">Glycosidase</keyword>
<dbReference type="PRINTS" id="PR00132">
    <property type="entry name" value="GLHYDRLASE2"/>
</dbReference>
<dbReference type="Pfam" id="PF02837">
    <property type="entry name" value="Glyco_hydro_2_N"/>
    <property type="match status" value="1"/>
</dbReference>
<dbReference type="SUPFAM" id="SSF49785">
    <property type="entry name" value="Galactose-binding domain-like"/>
    <property type="match status" value="1"/>
</dbReference>
<dbReference type="Pfam" id="PF02836">
    <property type="entry name" value="Glyco_hydro_2_C"/>
    <property type="match status" value="1"/>
</dbReference>
<geneLocation type="plasmid" evidence="10 11">
    <name>unnamed1</name>
</geneLocation>
<dbReference type="InterPro" id="IPR036156">
    <property type="entry name" value="Beta-gal/glucu_dom_sf"/>
</dbReference>
<accession>A0ABY4BB62</accession>
<keyword evidence="10" id="KW-0614">Plasmid</keyword>
<feature type="domain" description="Glycoside hydrolase family 2 catalytic" evidence="6">
    <location>
        <begin position="321"/>
        <end position="481"/>
    </location>
</feature>
<dbReference type="InterPro" id="IPR006102">
    <property type="entry name" value="Ig-like_GH2"/>
</dbReference>
<evidence type="ECO:0000256" key="3">
    <source>
        <dbReference type="ARBA" id="ARBA00023295"/>
    </source>
</evidence>
<dbReference type="Pfam" id="PF00703">
    <property type="entry name" value="Glyco_hydro_2"/>
    <property type="match status" value="1"/>
</dbReference>
<feature type="domain" description="Glycoside hydrolase family 2 immunoglobulin-like beta-sandwich" evidence="5">
    <location>
        <begin position="206"/>
        <end position="311"/>
    </location>
</feature>
<dbReference type="InterPro" id="IPR006101">
    <property type="entry name" value="Glyco_hydro_2"/>
</dbReference>
<evidence type="ECO:0000256" key="2">
    <source>
        <dbReference type="ARBA" id="ARBA00022801"/>
    </source>
</evidence>
<feature type="domain" description="Glycosyl hydrolases family 2 sugar binding" evidence="7">
    <location>
        <begin position="99"/>
        <end position="184"/>
    </location>
</feature>
<dbReference type="Pfam" id="PF16355">
    <property type="entry name" value="DUF4982"/>
    <property type="match status" value="1"/>
</dbReference>
<proteinExistence type="inferred from homology"/>
<evidence type="ECO:0000259" key="7">
    <source>
        <dbReference type="Pfam" id="PF02837"/>
    </source>
</evidence>
<dbReference type="PROSITE" id="PS00608">
    <property type="entry name" value="GLYCOSYL_HYDROL_F2_2"/>
    <property type="match status" value="1"/>
</dbReference>
<keyword evidence="11" id="KW-1185">Reference proteome</keyword>
<dbReference type="Proteomes" id="UP000831390">
    <property type="component" value="Plasmid unnamed1"/>
</dbReference>
<sequence>MKTLKLLRVVTALLLVMTADTAWSQSNPAAQPGTRSFDQGWKFLKDNPTGAENPGFDDARWRALDLPHDWSIEDLPNQSPDSISGPFSRASLGKLHSGNTVGGTAWYRKRFVVDKAEQGKTAYLQFDGVYMNADVWVNGQHLGNHFYGYTSFWYNITPYLKPAGQPNVVAVQVKNEGLNSRWYTGSGIYRHTWLRFASPVHVAPWGVYVTTPTATAAQGTVAAVATIANTSAQAQQVACTLQLLDPAGKVVSKATRQALVPAGQSADVAQTLTVARPALWSPESPTLYRAEVTLRVGGQVQDQHTTPVGIRTIHADAQTGFSLNGKTMKLNGGCIHHDNGPLGAVALDRAEERKVELLKKAGFNALRLSHNPPSPYLLDACDRLGMLVIDESFDIWEKSKMRVMSSIFGPKGAPISDYSTVFKTDWQQDIKLMLLRDRNHPSIIMWSIGNEILEVATSPGLRIAQGLVSEMKKYDTTRIITEGFALSDDPKAGPGSPNEEAHYALLGATGYNYAYTKYEQDHARYPNRVIYSSEFMPPRALPNWQAAQKLPYVIGNFTWAAMDYMGESGVGLPRLVNANAPYSDTTAVSLANVSLFFSPKPWPMFQSFMGEYDLIGNAKPAAEYHRVVWGSQPVALFVHKPVPAGKKEIRSPWGFPDELKSWNWPGHEGEKMQVRVYTRSPLVKLELNGKVIGEQKLDVNESVTAFFYVPYAPGTLVARCYDKGVETASTTLQTVGPPAALRLSVDRATLRADRNDLAYVQVEVVDAAGNLVPTADDVLVQFAVRGAGTLAGAGSGSPVDVSSFQQPRKKSWQGRCLAIVRPQGPAGTIVLEATAAGLRPAMVALAVKK</sequence>
<dbReference type="Gene3D" id="2.60.120.260">
    <property type="entry name" value="Galactose-binding domain-like"/>
    <property type="match status" value="1"/>
</dbReference>
<dbReference type="Pfam" id="PF18565">
    <property type="entry name" value="Glyco_hydro2_C5"/>
    <property type="match status" value="1"/>
</dbReference>
<evidence type="ECO:0000259" key="9">
    <source>
        <dbReference type="Pfam" id="PF18565"/>
    </source>
</evidence>
<keyword evidence="2" id="KW-0378">Hydrolase</keyword>
<feature type="chain" id="PRO_5047154188" evidence="4">
    <location>
        <begin position="25"/>
        <end position="849"/>
    </location>
</feature>
<dbReference type="RefSeq" id="WP_243520220.1">
    <property type="nucleotide sequence ID" value="NZ_CP094535.1"/>
</dbReference>
<dbReference type="SUPFAM" id="SSF51445">
    <property type="entry name" value="(Trans)glycosidases"/>
    <property type="match status" value="1"/>
</dbReference>
<evidence type="ECO:0000313" key="11">
    <source>
        <dbReference type="Proteomes" id="UP000831390"/>
    </source>
</evidence>
<keyword evidence="4" id="KW-0732">Signal</keyword>
<organism evidence="10 11">
    <name type="scientific">Hymenobacter monticola</name>
    <dbReference type="NCBI Taxonomy" id="1705399"/>
    <lineage>
        <taxon>Bacteria</taxon>
        <taxon>Pseudomonadati</taxon>
        <taxon>Bacteroidota</taxon>
        <taxon>Cytophagia</taxon>
        <taxon>Cytophagales</taxon>
        <taxon>Hymenobacteraceae</taxon>
        <taxon>Hymenobacter</taxon>
    </lineage>
</organism>
<comment type="similarity">
    <text evidence="1">Belongs to the glycosyl hydrolase 2 family.</text>
</comment>
<dbReference type="InterPro" id="IPR013783">
    <property type="entry name" value="Ig-like_fold"/>
</dbReference>
<dbReference type="InterPro" id="IPR032311">
    <property type="entry name" value="DUF4982"/>
</dbReference>
<evidence type="ECO:0000313" key="10">
    <source>
        <dbReference type="EMBL" id="UOE36394.1"/>
    </source>
</evidence>
<dbReference type="SUPFAM" id="SSF49303">
    <property type="entry name" value="beta-Galactosidase/glucuronidase domain"/>
    <property type="match status" value="1"/>
</dbReference>
<reference evidence="10 11" key="1">
    <citation type="submission" date="2022-03" db="EMBL/GenBank/DDBJ databases">
        <title>Hymenobactersp. isolated from the air.</title>
        <authorList>
            <person name="Won M."/>
            <person name="Kwon S.-W."/>
        </authorList>
    </citation>
    <scope>NUCLEOTIDE SEQUENCE [LARGE SCALE GENOMIC DNA]</scope>
    <source>
        <strain evidence="10 11">KACC 22596</strain>
        <plasmid evidence="10 11">unnamed1</plasmid>
    </source>
</reference>